<protein>
    <submittedName>
        <fullName evidence="1">Uncharacterized protein</fullName>
    </submittedName>
</protein>
<dbReference type="AlphaFoldDB" id="A0A0G1RWZ5"/>
<name>A0A0G1RWZ5_9BACT</name>
<accession>A0A0G1RWZ5</accession>
<sequence length="177" mass="19698">MGEKERQNWLGRLQGKRALRNVATSLENRIVPDLGKPVELISPSGDARIVYESLTKDSPAQLSYQVKSPFVESNVWIPHSSLVFEGRRKLAIKAIPEEGAYVLTDIIYHQNTQTLFKPGIYDSAESGTQEKRAELIELGFRRENDLPRVIDFSQTASGFLSAVKSGRVEAPELVAAT</sequence>
<organism evidence="1 2">
    <name type="scientific">Candidatus Beckwithbacteria bacterium GW2011_GWB1_47_15</name>
    <dbReference type="NCBI Taxonomy" id="1618371"/>
    <lineage>
        <taxon>Bacteria</taxon>
        <taxon>Candidatus Beckwithiibacteriota</taxon>
    </lineage>
</organism>
<evidence type="ECO:0000313" key="2">
    <source>
        <dbReference type="Proteomes" id="UP000033860"/>
    </source>
</evidence>
<evidence type="ECO:0000313" key="1">
    <source>
        <dbReference type="EMBL" id="KKU61652.1"/>
    </source>
</evidence>
<proteinExistence type="predicted"/>
<dbReference type="Proteomes" id="UP000033860">
    <property type="component" value="Unassembled WGS sequence"/>
</dbReference>
<reference evidence="1 2" key="1">
    <citation type="journal article" date="2015" name="Nature">
        <title>rRNA introns, odd ribosomes, and small enigmatic genomes across a large radiation of phyla.</title>
        <authorList>
            <person name="Brown C.T."/>
            <person name="Hug L.A."/>
            <person name="Thomas B.C."/>
            <person name="Sharon I."/>
            <person name="Castelle C.J."/>
            <person name="Singh A."/>
            <person name="Wilkins M.J."/>
            <person name="Williams K.H."/>
            <person name="Banfield J.F."/>
        </authorList>
    </citation>
    <scope>NUCLEOTIDE SEQUENCE [LARGE SCALE GENOMIC DNA]</scope>
</reference>
<dbReference type="EMBL" id="LCNT01000002">
    <property type="protein sequence ID" value="KKU61652.1"/>
    <property type="molecule type" value="Genomic_DNA"/>
</dbReference>
<gene>
    <name evidence="1" type="ORF">UX85_C0002G0032</name>
</gene>
<comment type="caution">
    <text evidence="1">The sequence shown here is derived from an EMBL/GenBank/DDBJ whole genome shotgun (WGS) entry which is preliminary data.</text>
</comment>